<dbReference type="EMBL" id="JAVDQG010000001">
    <property type="protein sequence ID" value="MDR6224094.1"/>
    <property type="molecule type" value="Genomic_DNA"/>
</dbReference>
<dbReference type="Pfam" id="PF04655">
    <property type="entry name" value="APH_6_hur"/>
    <property type="match status" value="1"/>
</dbReference>
<dbReference type="SUPFAM" id="SSF56112">
    <property type="entry name" value="Protein kinase-like (PK-like)"/>
    <property type="match status" value="1"/>
</dbReference>
<dbReference type="EC" id="2.7.1.72" evidence="1"/>
<dbReference type="InterPro" id="IPR006748">
    <property type="entry name" value="NH2Glyco/OHUrea_AB-resist_kin"/>
</dbReference>
<dbReference type="Proteomes" id="UP001185012">
    <property type="component" value="Unassembled WGS sequence"/>
</dbReference>
<accession>A0ABU1IIU5</accession>
<name>A0ABU1IIU5_9BACL</name>
<dbReference type="Gene3D" id="3.90.1200.10">
    <property type="match status" value="1"/>
</dbReference>
<protein>
    <submittedName>
        <fullName evidence="1">Streptomycin 6-kinase</fullName>
        <ecNumber evidence="1">2.7.1.72</ecNumber>
    </submittedName>
</protein>
<dbReference type="GO" id="GO:0050300">
    <property type="term" value="F:aminoglycoside 6-kinase activity"/>
    <property type="evidence" value="ECO:0007669"/>
    <property type="project" value="UniProtKB-EC"/>
</dbReference>
<dbReference type="InterPro" id="IPR011009">
    <property type="entry name" value="Kinase-like_dom_sf"/>
</dbReference>
<reference evidence="1 2" key="1">
    <citation type="submission" date="2023-07" db="EMBL/GenBank/DDBJ databases">
        <title>Genomic Encyclopedia of Type Strains, Phase IV (KMG-IV): sequencing the most valuable type-strain genomes for metagenomic binning, comparative biology and taxonomic classification.</title>
        <authorList>
            <person name="Goeker M."/>
        </authorList>
    </citation>
    <scope>NUCLEOTIDE SEQUENCE [LARGE SCALE GENOMIC DNA]</scope>
    <source>
        <strain evidence="1 2">DSM 45903</strain>
    </source>
</reference>
<comment type="caution">
    <text evidence="1">The sequence shown here is derived from an EMBL/GenBank/DDBJ whole genome shotgun (WGS) entry which is preliminary data.</text>
</comment>
<organism evidence="1 2">
    <name type="scientific">Desmospora profundinema</name>
    <dbReference type="NCBI Taxonomy" id="1571184"/>
    <lineage>
        <taxon>Bacteria</taxon>
        <taxon>Bacillati</taxon>
        <taxon>Bacillota</taxon>
        <taxon>Bacilli</taxon>
        <taxon>Bacillales</taxon>
        <taxon>Thermoactinomycetaceae</taxon>
        <taxon>Desmospora</taxon>
    </lineage>
</organism>
<sequence>MFSLPDSFKKTIKQVHGSKGEEWLAAFHNRLRDCADRWSIQVSDEPFPLSYHFVVPAMRADGERMVLKLGVPDREWMFAMKMLNLVDGEGMVRLYEADPEQGAMLLERLEPGDPLSIVRDEEEAAGIASEVMRRLWVPEPSDCLFPHVADWAEGLKRLRRHFTGGTGPFSRHLVEAAERLVPELLGSVTRPLLLHGDLHHYNILLAGKGEWKAIDPKGVVGEAEFEPAVYLRNRMECSSHPMRALTIALDVFAERLGIQRDRMLAWGLFQSVLSAWWHVEGGTGGRDRAMECAECFYRAIR</sequence>
<evidence type="ECO:0000313" key="2">
    <source>
        <dbReference type="Proteomes" id="UP001185012"/>
    </source>
</evidence>
<gene>
    <name evidence="1" type="ORF">JOE21_000082</name>
</gene>
<evidence type="ECO:0000313" key="1">
    <source>
        <dbReference type="EMBL" id="MDR6224094.1"/>
    </source>
</evidence>
<keyword evidence="2" id="KW-1185">Reference proteome</keyword>
<proteinExistence type="predicted"/>
<dbReference type="RefSeq" id="WP_309860886.1">
    <property type="nucleotide sequence ID" value="NZ_JAVDQG010000001.1"/>
</dbReference>
<keyword evidence="1" id="KW-0808">Transferase</keyword>